<sequence>MGLIPTSYALTSVVTDAIARRSGKHREKRPAIDEDSEANSSGCTQSDEEDNISSDLETSLSSATGPTVKLLQRQRKCIKGQPGSVAGVTAAGHSAATLKWDYSGISLCTQEKGPKTLTPLNDNEEEDRGDDSMGNTEETMLQLIYGTIKELQTETRTESCKARLATKQLQVTVRKVAKTCGEIEEKLNAMENRACTTEADIEVLKDQAGMQGKQLTDIMWTMEDYENQPWRNNLRFLGIEEGAEGIDIRNFMIDLLRKVFPDLT</sequence>
<dbReference type="EMBL" id="JANPWB010000004">
    <property type="protein sequence ID" value="KAJ1192900.1"/>
    <property type="molecule type" value="Genomic_DNA"/>
</dbReference>
<dbReference type="AlphaFoldDB" id="A0AAV7UXP5"/>
<evidence type="ECO:0000313" key="3">
    <source>
        <dbReference type="Proteomes" id="UP001066276"/>
    </source>
</evidence>
<dbReference type="Proteomes" id="UP001066276">
    <property type="component" value="Chromosome 2_2"/>
</dbReference>
<gene>
    <name evidence="2" type="ORF">NDU88_002206</name>
</gene>
<keyword evidence="3" id="KW-1185">Reference proteome</keyword>
<accession>A0AAV7UXP5</accession>
<protein>
    <submittedName>
        <fullName evidence="2">Uncharacterized protein</fullName>
    </submittedName>
</protein>
<comment type="caution">
    <text evidence="2">The sequence shown here is derived from an EMBL/GenBank/DDBJ whole genome shotgun (WGS) entry which is preliminary data.</text>
</comment>
<feature type="region of interest" description="Disordered" evidence="1">
    <location>
        <begin position="20"/>
        <end position="67"/>
    </location>
</feature>
<name>A0AAV7UXP5_PLEWA</name>
<proteinExistence type="predicted"/>
<organism evidence="2 3">
    <name type="scientific">Pleurodeles waltl</name>
    <name type="common">Iberian ribbed newt</name>
    <dbReference type="NCBI Taxonomy" id="8319"/>
    <lineage>
        <taxon>Eukaryota</taxon>
        <taxon>Metazoa</taxon>
        <taxon>Chordata</taxon>
        <taxon>Craniata</taxon>
        <taxon>Vertebrata</taxon>
        <taxon>Euteleostomi</taxon>
        <taxon>Amphibia</taxon>
        <taxon>Batrachia</taxon>
        <taxon>Caudata</taxon>
        <taxon>Salamandroidea</taxon>
        <taxon>Salamandridae</taxon>
        <taxon>Pleurodelinae</taxon>
        <taxon>Pleurodeles</taxon>
    </lineage>
</organism>
<evidence type="ECO:0000256" key="1">
    <source>
        <dbReference type="SAM" id="MobiDB-lite"/>
    </source>
</evidence>
<feature type="region of interest" description="Disordered" evidence="1">
    <location>
        <begin position="112"/>
        <end position="135"/>
    </location>
</feature>
<feature type="compositionally biased region" description="Polar residues" evidence="1">
    <location>
        <begin position="53"/>
        <end position="65"/>
    </location>
</feature>
<evidence type="ECO:0000313" key="2">
    <source>
        <dbReference type="EMBL" id="KAJ1192900.1"/>
    </source>
</evidence>
<reference evidence="2" key="1">
    <citation type="journal article" date="2022" name="bioRxiv">
        <title>Sequencing and chromosome-scale assembly of the giantPleurodeles waltlgenome.</title>
        <authorList>
            <person name="Brown T."/>
            <person name="Elewa A."/>
            <person name="Iarovenko S."/>
            <person name="Subramanian E."/>
            <person name="Araus A.J."/>
            <person name="Petzold A."/>
            <person name="Susuki M."/>
            <person name="Suzuki K.-i.T."/>
            <person name="Hayashi T."/>
            <person name="Toyoda A."/>
            <person name="Oliveira C."/>
            <person name="Osipova E."/>
            <person name="Leigh N.D."/>
            <person name="Simon A."/>
            <person name="Yun M.H."/>
        </authorList>
    </citation>
    <scope>NUCLEOTIDE SEQUENCE</scope>
    <source>
        <strain evidence="2">20211129_DDA</strain>
        <tissue evidence="2">Liver</tissue>
    </source>
</reference>